<protein>
    <submittedName>
        <fullName evidence="13">Mitochondrial carrier protein</fullName>
    </submittedName>
</protein>
<keyword evidence="5" id="KW-0677">Repeat</keyword>
<accession>A0A0F4YXT9</accession>
<feature type="repeat" description="Solcar" evidence="9">
    <location>
        <begin position="261"/>
        <end position="366"/>
    </location>
</feature>
<dbReference type="InterPro" id="IPR018108">
    <property type="entry name" value="MCP_transmembrane"/>
</dbReference>
<dbReference type="Gene3D" id="1.50.40.10">
    <property type="entry name" value="Mitochondrial carrier domain"/>
    <property type="match status" value="1"/>
</dbReference>
<reference evidence="13 14" key="1">
    <citation type="submission" date="2015-04" db="EMBL/GenBank/DDBJ databases">
        <authorList>
            <person name="Heijne W.H."/>
            <person name="Fedorova N.D."/>
            <person name="Nierman W.C."/>
            <person name="Vollebregt A.W."/>
            <person name="Zhao Z."/>
            <person name="Wu L."/>
            <person name="Kumar M."/>
            <person name="Stam H."/>
            <person name="van den Berg M.A."/>
            <person name="Pel H.J."/>
        </authorList>
    </citation>
    <scope>NUCLEOTIDE SEQUENCE [LARGE SCALE GENOMIC DNA]</scope>
    <source>
        <strain evidence="13 14">CBS 393.64</strain>
    </source>
</reference>
<evidence type="ECO:0000256" key="7">
    <source>
        <dbReference type="ARBA" id="ARBA00022989"/>
    </source>
</evidence>
<dbReference type="InterPro" id="IPR052217">
    <property type="entry name" value="Mito/Peroxisomal_Carrier"/>
</dbReference>
<keyword evidence="6" id="KW-0999">Mitochondrion inner membrane</keyword>
<dbReference type="PANTHER" id="PTHR45939">
    <property type="entry name" value="PEROXISOMAL MEMBRANE PROTEIN PMP34-RELATED"/>
    <property type="match status" value="1"/>
</dbReference>
<gene>
    <name evidence="13" type="ORF">T310_3313</name>
</gene>
<comment type="similarity">
    <text evidence="2 10">Belongs to the mitochondrial carrier (TC 2.A.29) family.</text>
</comment>
<feature type="transmembrane region" description="Helical" evidence="12">
    <location>
        <begin position="225"/>
        <end position="244"/>
    </location>
</feature>
<keyword evidence="14" id="KW-1185">Reference proteome</keyword>
<dbReference type="InterPro" id="IPR023395">
    <property type="entry name" value="MCP_dom_sf"/>
</dbReference>
<keyword evidence="4 9" id="KW-0812">Transmembrane</keyword>
<feature type="compositionally biased region" description="Basic and acidic residues" evidence="11">
    <location>
        <begin position="296"/>
        <end position="314"/>
    </location>
</feature>
<evidence type="ECO:0000256" key="4">
    <source>
        <dbReference type="ARBA" id="ARBA00022692"/>
    </source>
</evidence>
<dbReference type="GO" id="GO:0016020">
    <property type="term" value="C:membrane"/>
    <property type="evidence" value="ECO:0007669"/>
    <property type="project" value="UniProtKB-SubCell"/>
</dbReference>
<evidence type="ECO:0000256" key="1">
    <source>
        <dbReference type="ARBA" id="ARBA00004141"/>
    </source>
</evidence>
<name>A0A0F4YXT9_RASE3</name>
<keyword evidence="3 10" id="KW-0813">Transport</keyword>
<evidence type="ECO:0000256" key="9">
    <source>
        <dbReference type="PROSITE-ProRule" id="PRU00282"/>
    </source>
</evidence>
<dbReference type="PROSITE" id="PS50920">
    <property type="entry name" value="SOLCAR"/>
    <property type="match status" value="3"/>
</dbReference>
<sequence length="470" mass="51485">MADDKSIYGTRIDVFEFYYRYPERPKRNGDWKAAALRGPALPALGHALAGAAGAAVSNLATYPLSLIVARMQAQRMAAKKRRAEAERAGADNGQGEKYSSLLDAARKIYANEGGIAGFYTGVGQDMGKTIADSFLFFLAYTFLRQRRLKSRARAAGKRSAVLPVLDELAIGIIAGAFAKLWTTPLANIVTRKQTAAVIGDSRSSSASTREIAAQIRAEKGLAGFWSGYSASLILTLNPSITFFLNETLKYLLLPRHRRRKPSAAVTFLLAAVSKAIASAITYPFSLAKTRAQTDGSDSRSRDDTATQDNGRDGVRSSVSPTIFSTLHTIALEEGVGALYDGLLGEVLKGFFSHGITMLTKDVVHSAIVNTYYALLVLLRRYPTPEELLQRVHEQAEEYADVAREGAKDLVVTVTESETVPTVSVDITTDGGSSYSPEDTNELAEMVGEYVEDEAEEWRRLYHWFWERLLK</sequence>
<dbReference type="GeneID" id="25315663"/>
<evidence type="ECO:0000256" key="5">
    <source>
        <dbReference type="ARBA" id="ARBA00022737"/>
    </source>
</evidence>
<feature type="transmembrane region" description="Helical" evidence="12">
    <location>
        <begin position="265"/>
        <end position="284"/>
    </location>
</feature>
<evidence type="ECO:0000313" key="14">
    <source>
        <dbReference type="Proteomes" id="UP000053958"/>
    </source>
</evidence>
<evidence type="ECO:0000256" key="12">
    <source>
        <dbReference type="SAM" id="Phobius"/>
    </source>
</evidence>
<dbReference type="EMBL" id="LASV01000133">
    <property type="protein sequence ID" value="KKA22631.1"/>
    <property type="molecule type" value="Genomic_DNA"/>
</dbReference>
<keyword evidence="7 12" id="KW-1133">Transmembrane helix</keyword>
<evidence type="ECO:0000256" key="6">
    <source>
        <dbReference type="ARBA" id="ARBA00022792"/>
    </source>
</evidence>
<dbReference type="AlphaFoldDB" id="A0A0F4YXT9"/>
<proteinExistence type="inferred from homology"/>
<dbReference type="STRING" id="1408163.A0A0F4YXT9"/>
<organism evidence="13 14">
    <name type="scientific">Rasamsonia emersonii (strain ATCC 16479 / CBS 393.64 / IMI 116815)</name>
    <dbReference type="NCBI Taxonomy" id="1408163"/>
    <lineage>
        <taxon>Eukaryota</taxon>
        <taxon>Fungi</taxon>
        <taxon>Dikarya</taxon>
        <taxon>Ascomycota</taxon>
        <taxon>Pezizomycotina</taxon>
        <taxon>Eurotiomycetes</taxon>
        <taxon>Eurotiomycetidae</taxon>
        <taxon>Eurotiales</taxon>
        <taxon>Trichocomaceae</taxon>
        <taxon>Rasamsonia</taxon>
    </lineage>
</organism>
<dbReference type="PANTHER" id="PTHR45939:SF2">
    <property type="entry name" value="CARRIER PROTEIN, PUTATIVE (AFU_ORTHOLOGUE AFUA_2G13870)-RELATED"/>
    <property type="match status" value="1"/>
</dbReference>
<evidence type="ECO:0000256" key="10">
    <source>
        <dbReference type="RuleBase" id="RU000488"/>
    </source>
</evidence>
<dbReference type="GO" id="GO:0015217">
    <property type="term" value="F:ADP transmembrane transporter activity"/>
    <property type="evidence" value="ECO:0007669"/>
    <property type="project" value="TreeGrafter"/>
</dbReference>
<dbReference type="Proteomes" id="UP000053958">
    <property type="component" value="Unassembled WGS sequence"/>
</dbReference>
<feature type="region of interest" description="Disordered" evidence="11">
    <location>
        <begin position="292"/>
        <end position="316"/>
    </location>
</feature>
<evidence type="ECO:0000313" key="13">
    <source>
        <dbReference type="EMBL" id="KKA22631.1"/>
    </source>
</evidence>
<dbReference type="Pfam" id="PF00153">
    <property type="entry name" value="Mito_carr"/>
    <property type="match status" value="3"/>
</dbReference>
<feature type="repeat" description="Solcar" evidence="9">
    <location>
        <begin position="41"/>
        <end position="146"/>
    </location>
</feature>
<dbReference type="SUPFAM" id="SSF103506">
    <property type="entry name" value="Mitochondrial carrier"/>
    <property type="match status" value="1"/>
</dbReference>
<keyword evidence="6" id="KW-0496">Mitochondrion</keyword>
<comment type="subcellular location">
    <subcellularLocation>
        <location evidence="1">Membrane</location>
        <topology evidence="1">Multi-pass membrane protein</topology>
    </subcellularLocation>
</comment>
<dbReference type="RefSeq" id="XP_013329243.1">
    <property type="nucleotide sequence ID" value="XM_013473789.1"/>
</dbReference>
<evidence type="ECO:0000256" key="3">
    <source>
        <dbReference type="ARBA" id="ARBA00022448"/>
    </source>
</evidence>
<feature type="repeat" description="Solcar" evidence="9">
    <location>
        <begin position="162"/>
        <end position="251"/>
    </location>
</feature>
<dbReference type="OrthoDB" id="18574at2759"/>
<evidence type="ECO:0000256" key="11">
    <source>
        <dbReference type="SAM" id="MobiDB-lite"/>
    </source>
</evidence>
<evidence type="ECO:0000256" key="8">
    <source>
        <dbReference type="ARBA" id="ARBA00023136"/>
    </source>
</evidence>
<evidence type="ECO:0000256" key="2">
    <source>
        <dbReference type="ARBA" id="ARBA00006375"/>
    </source>
</evidence>
<comment type="caution">
    <text evidence="13">The sequence shown here is derived from an EMBL/GenBank/DDBJ whole genome shotgun (WGS) entry which is preliminary data.</text>
</comment>
<keyword evidence="8 9" id="KW-0472">Membrane</keyword>